<comment type="caution">
    <text evidence="2">The sequence shown here is derived from an EMBL/GenBank/DDBJ whole genome shotgun (WGS) entry which is preliminary data.</text>
</comment>
<dbReference type="PANTHER" id="PTHR12460">
    <property type="entry name" value="CYCLIN-DEPENDENT KINASE INHIBITOR-RELATED PROTEIN"/>
    <property type="match status" value="1"/>
</dbReference>
<dbReference type="PROSITE" id="PS51391">
    <property type="entry name" value="CID"/>
    <property type="match status" value="1"/>
</dbReference>
<evidence type="ECO:0000259" key="1">
    <source>
        <dbReference type="PROSITE" id="PS51391"/>
    </source>
</evidence>
<name>A0ABR4QA43_9CEST</name>
<accession>A0ABR4QA43</accession>
<evidence type="ECO:0000313" key="3">
    <source>
        <dbReference type="Proteomes" id="UP001651158"/>
    </source>
</evidence>
<evidence type="ECO:0000313" key="2">
    <source>
        <dbReference type="EMBL" id="KAL5106591.1"/>
    </source>
</evidence>
<dbReference type="InterPro" id="IPR006569">
    <property type="entry name" value="CID_dom"/>
</dbReference>
<dbReference type="SMART" id="SM00582">
    <property type="entry name" value="RPR"/>
    <property type="match status" value="1"/>
</dbReference>
<dbReference type="Pfam" id="PF04818">
    <property type="entry name" value="CID"/>
    <property type="match status" value="1"/>
</dbReference>
<dbReference type="Proteomes" id="UP001651158">
    <property type="component" value="Unassembled WGS sequence"/>
</dbReference>
<keyword evidence="3" id="KW-1185">Reference proteome</keyword>
<dbReference type="EMBL" id="JAKROA010000005">
    <property type="protein sequence ID" value="KAL5106591.1"/>
    <property type="molecule type" value="Genomic_DNA"/>
</dbReference>
<organism evidence="2 3">
    <name type="scientific">Taenia crassiceps</name>
    <dbReference type="NCBI Taxonomy" id="6207"/>
    <lineage>
        <taxon>Eukaryota</taxon>
        <taxon>Metazoa</taxon>
        <taxon>Spiralia</taxon>
        <taxon>Lophotrochozoa</taxon>
        <taxon>Platyhelminthes</taxon>
        <taxon>Cestoda</taxon>
        <taxon>Eucestoda</taxon>
        <taxon>Cyclophyllidea</taxon>
        <taxon>Taeniidae</taxon>
        <taxon>Taenia</taxon>
    </lineage>
</organism>
<dbReference type="InterPro" id="IPR008942">
    <property type="entry name" value="ENTH_VHS"/>
</dbReference>
<dbReference type="SUPFAM" id="SSF48464">
    <property type="entry name" value="ENTH/VHS domain"/>
    <property type="match status" value="1"/>
</dbReference>
<sequence>MFVQMEDAFEQTIINRLRTLNHTQRSIEKTSRAFLKNRHMAKELVKLWFKEFRLAADKLKLAFLHLVNDVVVNGSQKAPQFAQLFEPVLSFAFRETASVRSNHIRSAVAHLLVVWAERQIYPRSFLRQLRTTCQRAATQADAANSAKGSSKPSPFDFSFTCALINASAATHQPPSLSPALLSTSSPPDAGSGGGSISPYANLAVFREELQQDLELEAVKPPEIGELIRQVEALQSAPSANAATRRVIADFPAEVSNPQIAAKMLSEVGKKTVVERIQAALRQLESYNRSLDEEMVQRHNLNLSLHAYKKTLLEACQQTRACIQNIREKWAYTTSLQTSLDSHVRSLPDDQKYESEFLAPLPSHSLCATVLRVLQ</sequence>
<dbReference type="Gene3D" id="1.25.40.90">
    <property type="match status" value="1"/>
</dbReference>
<dbReference type="PANTHER" id="PTHR12460:SF0">
    <property type="entry name" value="CID DOMAIN-CONTAINING PROTEIN-RELATED"/>
    <property type="match status" value="1"/>
</dbReference>
<dbReference type="Pfam" id="PF16566">
    <property type="entry name" value="CREPT"/>
    <property type="match status" value="1"/>
</dbReference>
<feature type="domain" description="CID" evidence="1">
    <location>
        <begin position="5"/>
        <end position="137"/>
    </location>
</feature>
<dbReference type="Gene3D" id="6.10.250.2560">
    <property type="match status" value="1"/>
</dbReference>
<dbReference type="InterPro" id="IPR032337">
    <property type="entry name" value="RPRD1A/B_C"/>
</dbReference>
<reference evidence="2 3" key="1">
    <citation type="journal article" date="2022" name="Front. Cell. Infect. Microbiol.">
        <title>The Genomes of Two Strains of Taenia crassiceps the Animal Model for the Study of Human Cysticercosis.</title>
        <authorList>
            <person name="Bobes R.J."/>
            <person name="Estrada K."/>
            <person name="Rios-Valencia D.G."/>
            <person name="Calderon-Gallegos A."/>
            <person name="de la Torre P."/>
            <person name="Carrero J.C."/>
            <person name="Sanchez-Flores A."/>
            <person name="Laclette J.P."/>
        </authorList>
    </citation>
    <scope>NUCLEOTIDE SEQUENCE [LARGE SCALE GENOMIC DNA]</scope>
    <source>
        <strain evidence="2">WFUcys</strain>
    </source>
</reference>
<gene>
    <name evidence="2" type="ORF">TcWFU_001460</name>
</gene>
<dbReference type="CDD" id="cd16981">
    <property type="entry name" value="CID_RPRD_like"/>
    <property type="match status" value="1"/>
</dbReference>
<protein>
    <submittedName>
        <fullName evidence="2">Regulation of nuclear pre-mRNA domain-containing protein 1B</fullName>
    </submittedName>
</protein>
<proteinExistence type="predicted"/>